<accession>A0A1X6ZBN1</accession>
<protein>
    <submittedName>
        <fullName evidence="2">Uncharacterized protein</fullName>
    </submittedName>
</protein>
<proteinExistence type="predicted"/>
<keyword evidence="1" id="KW-0812">Transmembrane</keyword>
<reference evidence="2 3" key="1">
    <citation type="submission" date="2017-03" db="EMBL/GenBank/DDBJ databases">
        <authorList>
            <person name="Afonso C.L."/>
            <person name="Miller P.J."/>
            <person name="Scott M.A."/>
            <person name="Spackman E."/>
            <person name="Goraichik I."/>
            <person name="Dimitrov K.M."/>
            <person name="Suarez D.L."/>
            <person name="Swayne D.E."/>
        </authorList>
    </citation>
    <scope>NUCLEOTIDE SEQUENCE [LARGE SCALE GENOMIC DNA]</scope>
    <source>
        <strain evidence="2 3">CECT 7450</strain>
    </source>
</reference>
<feature type="transmembrane region" description="Helical" evidence="1">
    <location>
        <begin position="34"/>
        <end position="59"/>
    </location>
</feature>
<keyword evidence="3" id="KW-1185">Reference proteome</keyword>
<feature type="transmembrane region" description="Helical" evidence="1">
    <location>
        <begin position="71"/>
        <end position="92"/>
    </location>
</feature>
<evidence type="ECO:0000313" key="3">
    <source>
        <dbReference type="Proteomes" id="UP000193061"/>
    </source>
</evidence>
<evidence type="ECO:0000256" key="1">
    <source>
        <dbReference type="SAM" id="Phobius"/>
    </source>
</evidence>
<dbReference type="Proteomes" id="UP000193061">
    <property type="component" value="Unassembled WGS sequence"/>
</dbReference>
<name>A0A1X6ZBN1_9RHOB</name>
<keyword evidence="1" id="KW-1133">Transmembrane helix</keyword>
<evidence type="ECO:0000313" key="2">
    <source>
        <dbReference type="EMBL" id="SLN46912.1"/>
    </source>
</evidence>
<gene>
    <name evidence="2" type="ORF">ROA7450_02314</name>
</gene>
<organism evidence="2 3">
    <name type="scientific">Roseovarius albus</name>
    <dbReference type="NCBI Taxonomy" id="1247867"/>
    <lineage>
        <taxon>Bacteria</taxon>
        <taxon>Pseudomonadati</taxon>
        <taxon>Pseudomonadota</taxon>
        <taxon>Alphaproteobacteria</taxon>
        <taxon>Rhodobacterales</taxon>
        <taxon>Roseobacteraceae</taxon>
        <taxon>Roseovarius</taxon>
    </lineage>
</organism>
<dbReference type="EMBL" id="FWFX01000006">
    <property type="protein sequence ID" value="SLN46912.1"/>
    <property type="molecule type" value="Genomic_DNA"/>
</dbReference>
<keyword evidence="1" id="KW-0472">Membrane</keyword>
<sequence length="129" mass="14773">MSQVFLRLKIIFRKLHLGLVKNLGPDSGLITSVIYGWICLIIWLAYLSAPIIFSGSLMVLASENIMIIGDLALSIIIMISTLFFIICCAWIFRQMQSDLCGFRGRNPREWVNRVSKLEQLIKNLERNRA</sequence>
<dbReference type="AlphaFoldDB" id="A0A1X6ZBN1"/>